<organism evidence="1 2">
    <name type="scientific">Bradymonas sediminis</name>
    <dbReference type="NCBI Taxonomy" id="1548548"/>
    <lineage>
        <taxon>Bacteria</taxon>
        <taxon>Deltaproteobacteria</taxon>
        <taxon>Bradymonadales</taxon>
        <taxon>Bradymonadaceae</taxon>
        <taxon>Bradymonas</taxon>
    </lineage>
</organism>
<accession>A0A2Z4FN31</accession>
<name>A0A2Z4FN31_9DELT</name>
<evidence type="ECO:0000313" key="1">
    <source>
        <dbReference type="EMBL" id="AWV90094.1"/>
    </source>
</evidence>
<keyword evidence="2" id="KW-1185">Reference proteome</keyword>
<sequence length="73" mass="8447">MAYPNPPPTESTGDFFDLEQSPANRALKPPYCGRRDLNSAFRWIFTRPHLNKIARINVLSRSEHPIEFLYGDL</sequence>
<gene>
    <name evidence="1" type="ORF">DN745_12420</name>
</gene>
<reference evidence="1 2" key="1">
    <citation type="submission" date="2018-06" db="EMBL/GenBank/DDBJ databases">
        <title>Lujinxingia sediminis gen. nov. sp. nov., a new facultative anaerobic member of the class Deltaproteobacteria, and proposal of Lujinxingaceae fam. nov.</title>
        <authorList>
            <person name="Guo L.-Y."/>
            <person name="Li C.-M."/>
            <person name="Wang S."/>
            <person name="Du Z.-J."/>
        </authorList>
    </citation>
    <scope>NUCLEOTIDE SEQUENCE [LARGE SCALE GENOMIC DNA]</scope>
    <source>
        <strain evidence="1 2">FA350</strain>
    </source>
</reference>
<dbReference type="KEGG" id="bsed:DN745_12420"/>
<proteinExistence type="predicted"/>
<protein>
    <submittedName>
        <fullName evidence="1">Uncharacterized protein</fullName>
    </submittedName>
</protein>
<dbReference type="EMBL" id="CP030032">
    <property type="protein sequence ID" value="AWV90094.1"/>
    <property type="molecule type" value="Genomic_DNA"/>
</dbReference>
<dbReference type="Proteomes" id="UP000249799">
    <property type="component" value="Chromosome"/>
</dbReference>
<dbReference type="AlphaFoldDB" id="A0A2Z4FN31"/>
<evidence type="ECO:0000313" key="2">
    <source>
        <dbReference type="Proteomes" id="UP000249799"/>
    </source>
</evidence>